<dbReference type="InterPro" id="IPR029071">
    <property type="entry name" value="Ubiquitin-like_domsf"/>
</dbReference>
<dbReference type="EMBL" id="PDLM01000001">
    <property type="protein sequence ID" value="RDW88094.1"/>
    <property type="molecule type" value="Genomic_DNA"/>
</dbReference>
<keyword evidence="5" id="KW-1185">Reference proteome</keyword>
<comment type="caution">
    <text evidence="4">The sequence shown here is derived from an EMBL/GenBank/DDBJ whole genome shotgun (WGS) entry which is preliminary data.</text>
</comment>
<evidence type="ECO:0000256" key="1">
    <source>
        <dbReference type="ARBA" id="ARBA00004514"/>
    </source>
</evidence>
<dbReference type="CDD" id="cd17039">
    <property type="entry name" value="Ubl_ubiquitin_like"/>
    <property type="match status" value="1"/>
</dbReference>
<name>A0A3D8SPI9_9HELO</name>
<dbReference type="InterPro" id="IPR000626">
    <property type="entry name" value="Ubiquitin-like_dom"/>
</dbReference>
<dbReference type="PANTHER" id="PTHR46555:SF1">
    <property type="entry name" value="UBIQUITIN-LIKE PROTEIN 4A"/>
    <property type="match status" value="1"/>
</dbReference>
<dbReference type="GO" id="GO:0005829">
    <property type="term" value="C:cytosol"/>
    <property type="evidence" value="ECO:0007669"/>
    <property type="project" value="UniProtKB-SubCell"/>
</dbReference>
<dbReference type="STRING" id="1849047.A0A3D8SPI9"/>
<dbReference type="Proteomes" id="UP000256645">
    <property type="component" value="Unassembled WGS sequence"/>
</dbReference>
<dbReference type="Pfam" id="PF17183">
    <property type="entry name" value="Get5_C"/>
    <property type="match status" value="1"/>
</dbReference>
<feature type="domain" description="Ubiquitin-like" evidence="3">
    <location>
        <begin position="61"/>
        <end position="139"/>
    </location>
</feature>
<gene>
    <name evidence="4" type="ORF">BP6252_00126</name>
</gene>
<accession>A0A3D8SPI9</accession>
<dbReference type="PANTHER" id="PTHR46555">
    <property type="entry name" value="UBIQUITIN-LIKE PROTEIN 4A"/>
    <property type="match status" value="1"/>
</dbReference>
<dbReference type="PROSITE" id="PS50053">
    <property type="entry name" value="UBIQUITIN_2"/>
    <property type="match status" value="1"/>
</dbReference>
<dbReference type="OrthoDB" id="5366541at2759"/>
<dbReference type="Gene3D" id="3.10.20.90">
    <property type="entry name" value="Phosphatidylinositol 3-kinase Catalytic Subunit, Chain A, domain 1"/>
    <property type="match status" value="1"/>
</dbReference>
<evidence type="ECO:0000259" key="3">
    <source>
        <dbReference type="PROSITE" id="PS50053"/>
    </source>
</evidence>
<dbReference type="Gene3D" id="1.10.286.70">
    <property type="entry name" value="Get5 dimerization domain"/>
    <property type="match status" value="1"/>
</dbReference>
<proteinExistence type="predicted"/>
<evidence type="ECO:0000313" key="4">
    <source>
        <dbReference type="EMBL" id="RDW88094.1"/>
    </source>
</evidence>
<evidence type="ECO:0000256" key="2">
    <source>
        <dbReference type="ARBA" id="ARBA00022490"/>
    </source>
</evidence>
<dbReference type="InterPro" id="IPR047154">
    <property type="entry name" value="UBL4A-like"/>
</dbReference>
<dbReference type="InterPro" id="IPR049256">
    <property type="entry name" value="Get5_C"/>
</dbReference>
<dbReference type="InterPro" id="IPR024737">
    <property type="entry name" value="Get5_N"/>
</dbReference>
<dbReference type="SUPFAM" id="SSF54236">
    <property type="entry name" value="Ubiquitin-like"/>
    <property type="match status" value="1"/>
</dbReference>
<evidence type="ECO:0000313" key="5">
    <source>
        <dbReference type="Proteomes" id="UP000256645"/>
    </source>
</evidence>
<dbReference type="AlphaFoldDB" id="A0A3D8SPI9"/>
<sequence length="208" mass="22558">MTELSFAQSFLTILDTKPTKLPADYVEDPRNFPARSASILPKMSKPLPKRQKIAPGAEKSITVSVKSLRNPPLDITLSSQTPNTSILDLKTAVSEKTGISVDKIRVLHKKKPVGDSKVLKDVVGEEDSSVEFSVMVIGGAAAMNREVEMEGTSPAPVAQGESGAEVLSTDEFWADLKGFLTQRLRDEKTAESTFGVFKNAWESHGSKP</sequence>
<dbReference type="GO" id="GO:0006620">
    <property type="term" value="P:post-translational protein targeting to endoplasmic reticulum membrane"/>
    <property type="evidence" value="ECO:0007669"/>
    <property type="project" value="InterPro"/>
</dbReference>
<comment type="subcellular location">
    <subcellularLocation>
        <location evidence="1">Cytoplasm</location>
        <location evidence="1">Cytosol</location>
    </subcellularLocation>
</comment>
<dbReference type="Pfam" id="PF12754">
    <property type="entry name" value="Get5_N"/>
    <property type="match status" value="1"/>
</dbReference>
<protein>
    <recommendedName>
        <fullName evidence="3">Ubiquitin-like domain-containing protein</fullName>
    </recommendedName>
</protein>
<keyword evidence="2" id="KW-0963">Cytoplasm</keyword>
<organism evidence="4 5">
    <name type="scientific">Coleophoma cylindrospora</name>
    <dbReference type="NCBI Taxonomy" id="1849047"/>
    <lineage>
        <taxon>Eukaryota</taxon>
        <taxon>Fungi</taxon>
        <taxon>Dikarya</taxon>
        <taxon>Ascomycota</taxon>
        <taxon>Pezizomycotina</taxon>
        <taxon>Leotiomycetes</taxon>
        <taxon>Helotiales</taxon>
        <taxon>Dermateaceae</taxon>
        <taxon>Coleophoma</taxon>
    </lineage>
</organism>
<reference evidence="4 5" key="1">
    <citation type="journal article" date="2018" name="IMA Fungus">
        <title>IMA Genome-F 9: Draft genome sequence of Annulohypoxylon stygium, Aspergillus mulundensis, Berkeleyomyces basicola (syn. Thielaviopsis basicola), Ceratocystis smalleyi, two Cercospora beticola strains, Coleophoma cylindrospora, Fusarium fracticaudum, Phialophora cf. hyalina, and Morchella septimelata.</title>
        <authorList>
            <person name="Wingfield B.D."/>
            <person name="Bills G.F."/>
            <person name="Dong Y."/>
            <person name="Huang W."/>
            <person name="Nel W.J."/>
            <person name="Swalarsk-Parry B.S."/>
            <person name="Vaghefi N."/>
            <person name="Wilken P.M."/>
            <person name="An Z."/>
            <person name="de Beer Z.W."/>
            <person name="De Vos L."/>
            <person name="Chen L."/>
            <person name="Duong T.A."/>
            <person name="Gao Y."/>
            <person name="Hammerbacher A."/>
            <person name="Kikkert J.R."/>
            <person name="Li Y."/>
            <person name="Li H."/>
            <person name="Li K."/>
            <person name="Li Q."/>
            <person name="Liu X."/>
            <person name="Ma X."/>
            <person name="Naidoo K."/>
            <person name="Pethybridge S.J."/>
            <person name="Sun J."/>
            <person name="Steenkamp E.T."/>
            <person name="van der Nest M.A."/>
            <person name="van Wyk S."/>
            <person name="Wingfield M.J."/>
            <person name="Xiong C."/>
            <person name="Yue Q."/>
            <person name="Zhang X."/>
        </authorList>
    </citation>
    <scope>NUCLEOTIDE SEQUENCE [LARGE SCALE GENOMIC DNA]</scope>
    <source>
        <strain evidence="4 5">BP6252</strain>
    </source>
</reference>